<comment type="similarity">
    <text evidence="1 2">Belongs to the cytochrome P450 family.</text>
</comment>
<keyword evidence="4" id="KW-1185">Reference proteome</keyword>
<dbReference type="Pfam" id="PF00067">
    <property type="entry name" value="p450"/>
    <property type="match status" value="1"/>
</dbReference>
<keyword evidence="2" id="KW-0349">Heme</keyword>
<reference evidence="3 4" key="1">
    <citation type="submission" date="2024-10" db="EMBL/GenBank/DDBJ databases">
        <title>The Natural Products Discovery Center: Release of the First 8490 Sequenced Strains for Exploring Actinobacteria Biosynthetic Diversity.</title>
        <authorList>
            <person name="Kalkreuter E."/>
            <person name="Kautsar S.A."/>
            <person name="Yang D."/>
            <person name="Bader C.D."/>
            <person name="Teijaro C.N."/>
            <person name="Fluegel L."/>
            <person name="Davis C.M."/>
            <person name="Simpson J.R."/>
            <person name="Lauterbach L."/>
            <person name="Steele A.D."/>
            <person name="Gui C."/>
            <person name="Meng S."/>
            <person name="Li G."/>
            <person name="Viehrig K."/>
            <person name="Ye F."/>
            <person name="Su P."/>
            <person name="Kiefer A.F."/>
            <person name="Nichols A."/>
            <person name="Cepeda A.J."/>
            <person name="Yan W."/>
            <person name="Fan B."/>
            <person name="Jiang Y."/>
            <person name="Adhikari A."/>
            <person name="Zheng C.-J."/>
            <person name="Schuster L."/>
            <person name="Cowan T.M."/>
            <person name="Smanski M.J."/>
            <person name="Chevrette M.G."/>
            <person name="De Carvalho L.P.S."/>
            <person name="Shen B."/>
        </authorList>
    </citation>
    <scope>NUCLEOTIDE SEQUENCE [LARGE SCALE GENOMIC DNA]</scope>
    <source>
        <strain evidence="3 4">NPDC007066</strain>
    </source>
</reference>
<dbReference type="PRINTS" id="PR00385">
    <property type="entry name" value="P450"/>
</dbReference>
<keyword evidence="2" id="KW-0479">Metal-binding</keyword>
<dbReference type="PANTHER" id="PTHR46696">
    <property type="entry name" value="P450, PUTATIVE (EUROFUNG)-RELATED"/>
    <property type="match status" value="1"/>
</dbReference>
<sequence length="409" mass="45426">MTTQTLGPDLGHPDTYRDGVPHRLFAELRRTRPVDWIEEPPSEGFAGGPGFWAVTRYEDVMTVSRDPAVFSSHKGATFLRDQRPKDLAALQQMMLNIDPPDHGKLRSIVSRAFTPRMVQGLFSSVDAHAEEIVAALDPDTEIDLVERVSAEMPLRVLADVLGVPPADRALLYDWTNRIVGLDDPSYGGLPAFLSAFTEMFAYAAEQTRAKRGHPTGDIWSTIVNAEVDGERLSTGDLNRFFQLLVIAGNETTRNLLTGAVLTLGDHPEQWDALRAAPELLPSAIEEVLRFHSPVIQFRRTARRDTVLGGQEIAEGQKVVMFYGSANRDESVFADPDRFDITRNPVNHLAFGAGTHFCLGNSLARMEARVLLGRLFAWFPHMRPAGEPERFRSNFINGIRRLPVHLGPAA</sequence>
<dbReference type="Proteomes" id="UP001601288">
    <property type="component" value="Unassembled WGS sequence"/>
</dbReference>
<dbReference type="SUPFAM" id="SSF48264">
    <property type="entry name" value="Cytochrome P450"/>
    <property type="match status" value="1"/>
</dbReference>
<dbReference type="PROSITE" id="PS00086">
    <property type="entry name" value="CYTOCHROME_P450"/>
    <property type="match status" value="1"/>
</dbReference>
<evidence type="ECO:0000313" key="4">
    <source>
        <dbReference type="Proteomes" id="UP001601288"/>
    </source>
</evidence>
<dbReference type="Gene3D" id="1.10.630.10">
    <property type="entry name" value="Cytochrome P450"/>
    <property type="match status" value="1"/>
</dbReference>
<evidence type="ECO:0000313" key="3">
    <source>
        <dbReference type="EMBL" id="MFE9231360.1"/>
    </source>
</evidence>
<keyword evidence="2" id="KW-0560">Oxidoreductase</keyword>
<dbReference type="PANTHER" id="PTHR46696:SF4">
    <property type="entry name" value="BIOTIN BIOSYNTHESIS CYTOCHROME P450"/>
    <property type="match status" value="1"/>
</dbReference>
<evidence type="ECO:0000256" key="2">
    <source>
        <dbReference type="RuleBase" id="RU000461"/>
    </source>
</evidence>
<keyword evidence="2" id="KW-0503">Monooxygenase</keyword>
<evidence type="ECO:0000256" key="1">
    <source>
        <dbReference type="ARBA" id="ARBA00010617"/>
    </source>
</evidence>
<keyword evidence="2" id="KW-0408">Iron</keyword>
<protein>
    <submittedName>
        <fullName evidence="3">Cytochrome P450</fullName>
    </submittedName>
</protein>
<dbReference type="InterPro" id="IPR036396">
    <property type="entry name" value="Cyt_P450_sf"/>
</dbReference>
<organism evidence="3 4">
    <name type="scientific">Streptomyces massasporeus</name>
    <dbReference type="NCBI Taxonomy" id="67324"/>
    <lineage>
        <taxon>Bacteria</taxon>
        <taxon>Bacillati</taxon>
        <taxon>Actinomycetota</taxon>
        <taxon>Actinomycetes</taxon>
        <taxon>Kitasatosporales</taxon>
        <taxon>Streptomycetaceae</taxon>
        <taxon>Streptomyces</taxon>
    </lineage>
</organism>
<name>A0ABW6LSJ6_9ACTN</name>
<dbReference type="CDD" id="cd11033">
    <property type="entry name" value="CYP142-like"/>
    <property type="match status" value="1"/>
</dbReference>
<dbReference type="InterPro" id="IPR001128">
    <property type="entry name" value="Cyt_P450"/>
</dbReference>
<dbReference type="InterPro" id="IPR002397">
    <property type="entry name" value="Cyt_P450_B"/>
</dbReference>
<gene>
    <name evidence="3" type="ORF">ACFYM3_43675</name>
</gene>
<proteinExistence type="inferred from homology"/>
<dbReference type="PRINTS" id="PR00359">
    <property type="entry name" value="BP450"/>
</dbReference>
<comment type="caution">
    <text evidence="3">The sequence shown here is derived from an EMBL/GenBank/DDBJ whole genome shotgun (WGS) entry which is preliminary data.</text>
</comment>
<dbReference type="EMBL" id="JBIAFP010000060">
    <property type="protein sequence ID" value="MFE9231360.1"/>
    <property type="molecule type" value="Genomic_DNA"/>
</dbReference>
<accession>A0ABW6LSJ6</accession>
<dbReference type="RefSeq" id="WP_358292970.1">
    <property type="nucleotide sequence ID" value="NZ_JBEYGJ010000076.1"/>
</dbReference>
<dbReference type="InterPro" id="IPR017972">
    <property type="entry name" value="Cyt_P450_CS"/>
</dbReference>